<protein>
    <recommendedName>
        <fullName evidence="3">Lipocalin-like domain-containing protein</fullName>
    </recommendedName>
</protein>
<accession>A0A2S0MDA5</accession>
<keyword evidence="2" id="KW-1185">Reference proteome</keyword>
<name>A0A2S0MDA5_9BURK</name>
<sequence>MYGTWELELIATGQRGQLTLRQHPEFSESLRGEFRYGTQRSIASGDVEAGEFNLDESLDGKSLYAFWSGQLTPAKCGAEIRGTWQTLPRDGKPSVESPFVLRREGW</sequence>
<gene>
    <name evidence="1" type="ORF">C6570_05980</name>
</gene>
<proteinExistence type="predicted"/>
<reference evidence="1 2" key="1">
    <citation type="submission" date="2018-03" db="EMBL/GenBank/DDBJ databases">
        <title>Genome sequencing of Ottowia sp.</title>
        <authorList>
            <person name="Kim S.-J."/>
            <person name="Heo J."/>
            <person name="Kwon S.-W."/>
        </authorList>
    </citation>
    <scope>NUCLEOTIDE SEQUENCE [LARGE SCALE GENOMIC DNA]</scope>
    <source>
        <strain evidence="1 2">KADR8-3</strain>
    </source>
</reference>
<evidence type="ECO:0000313" key="1">
    <source>
        <dbReference type="EMBL" id="AVO33848.1"/>
    </source>
</evidence>
<evidence type="ECO:0008006" key="3">
    <source>
        <dbReference type="Google" id="ProtNLM"/>
    </source>
</evidence>
<dbReference type="KEGG" id="otk:C6570_05980"/>
<dbReference type="EMBL" id="CP027666">
    <property type="protein sequence ID" value="AVO33848.1"/>
    <property type="molecule type" value="Genomic_DNA"/>
</dbReference>
<organism evidence="1 2">
    <name type="scientific">Ottowia oryzae</name>
    <dbReference type="NCBI Taxonomy" id="2109914"/>
    <lineage>
        <taxon>Bacteria</taxon>
        <taxon>Pseudomonadati</taxon>
        <taxon>Pseudomonadota</taxon>
        <taxon>Betaproteobacteria</taxon>
        <taxon>Burkholderiales</taxon>
        <taxon>Comamonadaceae</taxon>
        <taxon>Ottowia</taxon>
    </lineage>
</organism>
<dbReference type="Proteomes" id="UP000239709">
    <property type="component" value="Chromosome"/>
</dbReference>
<dbReference type="AlphaFoldDB" id="A0A2S0MDA5"/>
<evidence type="ECO:0000313" key="2">
    <source>
        <dbReference type="Proteomes" id="UP000239709"/>
    </source>
</evidence>